<proteinExistence type="predicted"/>
<dbReference type="GO" id="GO:0004713">
    <property type="term" value="F:protein tyrosine kinase activity"/>
    <property type="evidence" value="ECO:0007669"/>
    <property type="project" value="UniProtKB-KW"/>
</dbReference>
<evidence type="ECO:0000256" key="2">
    <source>
        <dbReference type="ARBA" id="ARBA00022741"/>
    </source>
</evidence>
<dbReference type="NCBIfam" id="TIGR01007">
    <property type="entry name" value="eps_fam"/>
    <property type="match status" value="1"/>
</dbReference>
<keyword evidence="3" id="KW-0418">Kinase</keyword>
<evidence type="ECO:0000256" key="4">
    <source>
        <dbReference type="ARBA" id="ARBA00022840"/>
    </source>
</evidence>
<keyword evidence="4" id="KW-0067">ATP-binding</keyword>
<dbReference type="InterPro" id="IPR050445">
    <property type="entry name" value="Bact_polysacc_biosynth/exp"/>
</dbReference>
<evidence type="ECO:0000256" key="3">
    <source>
        <dbReference type="ARBA" id="ARBA00022777"/>
    </source>
</evidence>
<evidence type="ECO:0000256" key="6">
    <source>
        <dbReference type="SAM" id="Phobius"/>
    </source>
</evidence>
<keyword evidence="2" id="KW-0547">Nucleotide-binding</keyword>
<keyword evidence="6" id="KW-0472">Membrane</keyword>
<gene>
    <name evidence="8" type="ORF">BWK73_11185</name>
</gene>
<protein>
    <recommendedName>
        <fullName evidence="7">AAA domain-containing protein</fullName>
    </recommendedName>
</protein>
<organism evidence="8 9">
    <name type="scientific">Thiothrix lacustris</name>
    <dbReference type="NCBI Taxonomy" id="525917"/>
    <lineage>
        <taxon>Bacteria</taxon>
        <taxon>Pseudomonadati</taxon>
        <taxon>Pseudomonadota</taxon>
        <taxon>Gammaproteobacteria</taxon>
        <taxon>Thiotrichales</taxon>
        <taxon>Thiotrichaceae</taxon>
        <taxon>Thiothrix</taxon>
    </lineage>
</organism>
<dbReference type="Gene3D" id="3.40.50.300">
    <property type="entry name" value="P-loop containing nucleotide triphosphate hydrolases"/>
    <property type="match status" value="1"/>
</dbReference>
<dbReference type="InterPro" id="IPR025669">
    <property type="entry name" value="AAA_dom"/>
</dbReference>
<dbReference type="PANTHER" id="PTHR32309">
    <property type="entry name" value="TYROSINE-PROTEIN KINASE"/>
    <property type="match status" value="1"/>
</dbReference>
<evidence type="ECO:0000313" key="9">
    <source>
        <dbReference type="Proteomes" id="UP000192491"/>
    </source>
</evidence>
<dbReference type="PANTHER" id="PTHR32309:SF31">
    <property type="entry name" value="CAPSULAR EXOPOLYSACCHARIDE FAMILY"/>
    <property type="match status" value="1"/>
</dbReference>
<evidence type="ECO:0000256" key="5">
    <source>
        <dbReference type="ARBA" id="ARBA00023137"/>
    </source>
</evidence>
<feature type="domain" description="AAA" evidence="7">
    <location>
        <begin position="151"/>
        <end position="277"/>
    </location>
</feature>
<keyword evidence="6" id="KW-1133">Transmembrane helix</keyword>
<reference evidence="8 9" key="1">
    <citation type="submission" date="2017-01" db="EMBL/GenBank/DDBJ databases">
        <title>Novel large sulfur bacteria in the metagenomes of groundwater-fed chemosynthetic microbial mats in the Lake Huron basin.</title>
        <authorList>
            <person name="Sharrar A.M."/>
            <person name="Flood B.E."/>
            <person name="Bailey J.V."/>
            <person name="Jones D.S."/>
            <person name="Biddanda B."/>
            <person name="Ruberg S.A."/>
            <person name="Marcus D.N."/>
            <person name="Dick G.J."/>
        </authorList>
    </citation>
    <scope>NUCLEOTIDE SEQUENCE [LARGE SCALE GENOMIC DNA]</scope>
    <source>
        <strain evidence="8">A8</strain>
    </source>
</reference>
<accession>A0A1Y1QUK2</accession>
<evidence type="ECO:0000256" key="1">
    <source>
        <dbReference type="ARBA" id="ARBA00022679"/>
    </source>
</evidence>
<dbReference type="InterPro" id="IPR027417">
    <property type="entry name" value="P-loop_NTPase"/>
</dbReference>
<dbReference type="SUPFAM" id="SSF52540">
    <property type="entry name" value="P-loop containing nucleoside triphosphate hydrolases"/>
    <property type="match status" value="1"/>
</dbReference>
<dbReference type="GO" id="GO:0005524">
    <property type="term" value="F:ATP binding"/>
    <property type="evidence" value="ECO:0007669"/>
    <property type="project" value="UniProtKB-KW"/>
</dbReference>
<dbReference type="CDD" id="cd05387">
    <property type="entry name" value="BY-kinase"/>
    <property type="match status" value="1"/>
</dbReference>
<comment type="caution">
    <text evidence="8">The sequence shown here is derived from an EMBL/GenBank/DDBJ whole genome shotgun (WGS) entry which is preliminary data.</text>
</comment>
<dbReference type="Proteomes" id="UP000192491">
    <property type="component" value="Unassembled WGS sequence"/>
</dbReference>
<dbReference type="EMBL" id="MTEJ01000039">
    <property type="protein sequence ID" value="OQX13872.1"/>
    <property type="molecule type" value="Genomic_DNA"/>
</dbReference>
<dbReference type="Pfam" id="PF13614">
    <property type="entry name" value="AAA_31"/>
    <property type="match status" value="1"/>
</dbReference>
<feature type="transmembrane region" description="Helical" evidence="6">
    <location>
        <begin position="64"/>
        <end position="82"/>
    </location>
</feature>
<name>A0A1Y1QUK2_9GAMM</name>
<dbReference type="AlphaFoldDB" id="A0A1Y1QUK2"/>
<dbReference type="InterPro" id="IPR005702">
    <property type="entry name" value="Wzc-like_C"/>
</dbReference>
<feature type="transmembrane region" description="Helical" evidence="6">
    <location>
        <begin position="39"/>
        <end position="58"/>
    </location>
</feature>
<sequence length="326" mass="35603">MNTHESGFIHVSTCNTDGKSLREELRKLQIVLKRREKTLLSVYLTVFLLALFTTEAFSPDLFKNFTVSFILGACAGMIAAFVREGTAGIIKNPDMLARVLPIPLLGIAPAVTNKAGNYAFQSAERPDSKVAEAFRSLRNNLLVVTQQQRPKVINVTSTNASEGKSSTSINLATAFAQAGTRVLLIDADLRRPTLHQHFRLDNTKGLGNYLAGLDDFKALIRPTKIANLQLLSSGPITPHPVELLSSERLKQLVATAEQQNAPFDLIIIDSPPVMGMADALLIGNRVHATLLVVACNETRRGSLHAAFERLKQARTNMVGVVLTKVR</sequence>
<evidence type="ECO:0000259" key="7">
    <source>
        <dbReference type="Pfam" id="PF13614"/>
    </source>
</evidence>
<keyword evidence="1" id="KW-0808">Transferase</keyword>
<keyword evidence="6" id="KW-0812">Transmembrane</keyword>
<keyword evidence="5" id="KW-0829">Tyrosine-protein kinase</keyword>
<evidence type="ECO:0000313" key="8">
    <source>
        <dbReference type="EMBL" id="OQX13872.1"/>
    </source>
</evidence>